<evidence type="ECO:0000313" key="2">
    <source>
        <dbReference type="EMBL" id="HFB54320.1"/>
    </source>
</evidence>
<reference evidence="2" key="1">
    <citation type="journal article" date="2020" name="mSystems">
        <title>Genome- and Community-Level Interaction Insights into Carbon Utilization and Element Cycling Functions of Hydrothermarchaeota in Hydrothermal Sediment.</title>
        <authorList>
            <person name="Zhou Z."/>
            <person name="Liu Y."/>
            <person name="Xu W."/>
            <person name="Pan J."/>
            <person name="Luo Z.H."/>
            <person name="Li M."/>
        </authorList>
    </citation>
    <scope>NUCLEOTIDE SEQUENCE [LARGE SCALE GENOMIC DNA]</scope>
    <source>
        <strain evidence="2">HyVt-489</strain>
    </source>
</reference>
<name>A0A7C3CA70_9PROT</name>
<dbReference type="SUPFAM" id="SSF53187">
    <property type="entry name" value="Zn-dependent exopeptidases"/>
    <property type="match status" value="1"/>
</dbReference>
<proteinExistence type="predicted"/>
<dbReference type="GO" id="GO:0006508">
    <property type="term" value="P:proteolysis"/>
    <property type="evidence" value="ECO:0007669"/>
    <property type="project" value="InterPro"/>
</dbReference>
<dbReference type="GO" id="GO:0008235">
    <property type="term" value="F:metalloexopeptidase activity"/>
    <property type="evidence" value="ECO:0007669"/>
    <property type="project" value="InterPro"/>
</dbReference>
<dbReference type="InterPro" id="IPR027268">
    <property type="entry name" value="Peptidase_M4/M1_CTD_sf"/>
</dbReference>
<dbReference type="Gene3D" id="3.40.630.10">
    <property type="entry name" value="Zn peptidases"/>
    <property type="match status" value="1"/>
</dbReference>
<dbReference type="Pfam" id="PF04389">
    <property type="entry name" value="Peptidase_M28"/>
    <property type="match status" value="1"/>
</dbReference>
<dbReference type="PANTHER" id="PTHR12147:SF26">
    <property type="entry name" value="PEPTIDASE M28 DOMAIN-CONTAINING PROTEIN"/>
    <property type="match status" value="1"/>
</dbReference>
<accession>A0A7C3CA70</accession>
<feature type="domain" description="Peptidase M28" evidence="1">
    <location>
        <begin position="405"/>
        <end position="587"/>
    </location>
</feature>
<dbReference type="Proteomes" id="UP000886042">
    <property type="component" value="Unassembled WGS sequence"/>
</dbReference>
<dbReference type="EMBL" id="DRMN01000017">
    <property type="protein sequence ID" value="HFB54320.1"/>
    <property type="molecule type" value="Genomic_DNA"/>
</dbReference>
<dbReference type="InterPro" id="IPR007484">
    <property type="entry name" value="Peptidase_M28"/>
</dbReference>
<protein>
    <submittedName>
        <fullName evidence="2">M20/M25/M40 family metallo-hydrolase</fullName>
    </submittedName>
</protein>
<dbReference type="SUPFAM" id="SSF55486">
    <property type="entry name" value="Metalloproteases ('zincins'), catalytic domain"/>
    <property type="match status" value="1"/>
</dbReference>
<dbReference type="PANTHER" id="PTHR12147">
    <property type="entry name" value="METALLOPEPTIDASE M28 FAMILY MEMBER"/>
    <property type="match status" value="1"/>
</dbReference>
<sequence length="587" mass="63620">MLREKVGDENFIRSLQRFYRSHKYKVGNWDGIRAAFEATSDMPLETFFDQWVNLTGAPELSLEKAAQEGDKLTLMIRQTQNGDAFDLDVPVALYTKDSVTRHTVSMSNSSHQKVASIPVEGKIIRVEVDPEFNVFRRLHWAEIPPSLGNAFGADKIMVILPTQTSNALKARYQKMADLWSGRENFTIFKDTDIEALPTDGAVWVFGQNNKFYNHIAKAVSDYDADISDTSVRFGDKTLSTSDNSTIIVVRNPNNPSAAIVGLTAHSDAAIAGLARKLPHYGKYSYLAFSGDEPTNSAKGQWPAVGSPLVAILDKTASSTASLTPRPALAELKPVFDGKRMMATIEELTDKSYEGRGVGTKGLDKAAQYIADQFKAAGVKPGGDKGSYFQAFEGNGPKGTPVSVKNIVGIIPGTNPKFDGQSVILSAHYDHLGHGWPGVRDAFKGQIHPGADDNGSGVAVLLELAHSLAKSAPERTIVLLAPTAEEAGLLGARHYVKAATDYPADKMFANVNLDTVGRANEKIMVFSTDSAREWPFIFMGTTATTGIQTDLVKQAVNASDHTAFLEVNVPAIHIFGAPSGDYHRPSDT</sequence>
<dbReference type="AlphaFoldDB" id="A0A7C3CA70"/>
<comment type="caution">
    <text evidence="2">The sequence shown here is derived from an EMBL/GenBank/DDBJ whole genome shotgun (WGS) entry which is preliminary data.</text>
</comment>
<gene>
    <name evidence="2" type="ORF">ENJ46_00230</name>
</gene>
<evidence type="ECO:0000259" key="1">
    <source>
        <dbReference type="Pfam" id="PF04389"/>
    </source>
</evidence>
<organism evidence="2">
    <name type="scientific">Hellea balneolensis</name>
    <dbReference type="NCBI Taxonomy" id="287478"/>
    <lineage>
        <taxon>Bacteria</taxon>
        <taxon>Pseudomonadati</taxon>
        <taxon>Pseudomonadota</taxon>
        <taxon>Alphaproteobacteria</taxon>
        <taxon>Maricaulales</taxon>
        <taxon>Robiginitomaculaceae</taxon>
        <taxon>Hellea</taxon>
    </lineage>
</organism>
<feature type="non-terminal residue" evidence="2">
    <location>
        <position position="587"/>
    </location>
</feature>
<dbReference type="Gene3D" id="1.10.390.10">
    <property type="entry name" value="Neutral Protease Domain 2"/>
    <property type="match status" value="1"/>
</dbReference>
<dbReference type="InterPro" id="IPR045175">
    <property type="entry name" value="M28_fam"/>
</dbReference>